<dbReference type="KEGG" id="ure:UREG_06940"/>
<dbReference type="Proteomes" id="UP000002058">
    <property type="component" value="Unassembled WGS sequence"/>
</dbReference>
<organism evidence="1 2">
    <name type="scientific">Uncinocarpus reesii (strain UAMH 1704)</name>
    <dbReference type="NCBI Taxonomy" id="336963"/>
    <lineage>
        <taxon>Eukaryota</taxon>
        <taxon>Fungi</taxon>
        <taxon>Dikarya</taxon>
        <taxon>Ascomycota</taxon>
        <taxon>Pezizomycotina</taxon>
        <taxon>Eurotiomycetes</taxon>
        <taxon>Eurotiomycetidae</taxon>
        <taxon>Onygenales</taxon>
        <taxon>Onygenaceae</taxon>
        <taxon>Uncinocarpus</taxon>
    </lineage>
</organism>
<dbReference type="EMBL" id="CH476618">
    <property type="protein sequence ID" value="EEP82075.1"/>
    <property type="molecule type" value="Genomic_DNA"/>
</dbReference>
<evidence type="ECO:0000313" key="2">
    <source>
        <dbReference type="Proteomes" id="UP000002058"/>
    </source>
</evidence>
<dbReference type="OrthoDB" id="2687876at2759"/>
<dbReference type="GeneID" id="8442480"/>
<dbReference type="HOGENOM" id="CLU_850453_0_0_1"/>
<keyword evidence="2" id="KW-1185">Reference proteome</keyword>
<dbReference type="RefSeq" id="XP_002583973.1">
    <property type="nucleotide sequence ID" value="XM_002583927.1"/>
</dbReference>
<gene>
    <name evidence="1" type="ORF">UREG_06940</name>
</gene>
<dbReference type="OMA" id="IFRHFHE"/>
<name>C4JWJ8_UNCRE</name>
<dbReference type="InParanoid" id="C4JWJ8"/>
<evidence type="ECO:0008006" key="3">
    <source>
        <dbReference type="Google" id="ProtNLM"/>
    </source>
</evidence>
<proteinExistence type="predicted"/>
<sequence>MATARDFSAPQESAGPNMDIISSPVSRMEDRILQCDPNVPRAPVTHRDSSAGTLDRFPAETMFQIFSHLDISSLNNFRRANHATFDLVSAYLPFELPMMHASETLRAIQSVGSLKFHIFKASTVRTCFGLDDRHFRDIPIYRTIPGKYGIPLRTYDVVQHLISRPDAEYARLRADNFDQVQCDRRRALVWGLFEEEQRGGQARNDLYLQSLSPQTSPRPRVPLTWRSRLAEQTTQYNYHLTTVLPFANVAKRTIETHKYCTGCIYQRHIFKTKLKATLPESVALELEEETMERASRAWLVKDLVEHHKHCQWVGQLLAKWPVTYKLL</sequence>
<protein>
    <recommendedName>
        <fullName evidence="3">F-box domain-containing protein</fullName>
    </recommendedName>
</protein>
<dbReference type="AlphaFoldDB" id="C4JWJ8"/>
<accession>C4JWJ8</accession>
<evidence type="ECO:0000313" key="1">
    <source>
        <dbReference type="EMBL" id="EEP82075.1"/>
    </source>
</evidence>
<dbReference type="STRING" id="336963.C4JWJ8"/>
<dbReference type="VEuPathDB" id="FungiDB:UREG_06940"/>
<reference evidence="2" key="1">
    <citation type="journal article" date="2009" name="Genome Res.">
        <title>Comparative genomic analyses of the human fungal pathogens Coccidioides and their relatives.</title>
        <authorList>
            <person name="Sharpton T.J."/>
            <person name="Stajich J.E."/>
            <person name="Rounsley S.D."/>
            <person name="Gardner M.J."/>
            <person name="Wortman J.R."/>
            <person name="Jordar V.S."/>
            <person name="Maiti R."/>
            <person name="Kodira C.D."/>
            <person name="Neafsey D.E."/>
            <person name="Zeng Q."/>
            <person name="Hung C.-Y."/>
            <person name="McMahan C."/>
            <person name="Muszewska A."/>
            <person name="Grynberg M."/>
            <person name="Mandel M.A."/>
            <person name="Kellner E.M."/>
            <person name="Barker B.M."/>
            <person name="Galgiani J.N."/>
            <person name="Orbach M.J."/>
            <person name="Kirkland T.N."/>
            <person name="Cole G.T."/>
            <person name="Henn M.R."/>
            <person name="Birren B.W."/>
            <person name="Taylor J.W."/>
        </authorList>
    </citation>
    <scope>NUCLEOTIDE SEQUENCE [LARGE SCALE GENOMIC DNA]</scope>
    <source>
        <strain evidence="2">UAMH 1704</strain>
    </source>
</reference>
<dbReference type="eggNOG" id="ENOG502S0Y1">
    <property type="taxonomic scope" value="Eukaryota"/>
</dbReference>